<dbReference type="GO" id="GO:0016740">
    <property type="term" value="F:transferase activity"/>
    <property type="evidence" value="ECO:0007669"/>
    <property type="project" value="UniProtKB-UniRule"/>
</dbReference>
<comment type="similarity">
    <text evidence="10">Belongs to the ApbE family.</text>
</comment>
<keyword evidence="5 10" id="KW-0479">Metal-binding</keyword>
<keyword evidence="13" id="KW-1185">Reference proteome</keyword>
<dbReference type="RefSeq" id="WP_090219896.1">
    <property type="nucleotide sequence ID" value="NZ_FOYO01000001.1"/>
</dbReference>
<dbReference type="InterPro" id="IPR003374">
    <property type="entry name" value="ApbE-like_sf"/>
</dbReference>
<evidence type="ECO:0000256" key="10">
    <source>
        <dbReference type="PIRNR" id="PIRNR006268"/>
    </source>
</evidence>
<feature type="binding site" evidence="11">
    <location>
        <position position="274"/>
    </location>
    <ligand>
        <name>Mg(2+)</name>
        <dbReference type="ChEBI" id="CHEBI:18420"/>
    </ligand>
</feature>
<dbReference type="EMBL" id="FOYO01000001">
    <property type="protein sequence ID" value="SFR40268.1"/>
    <property type="molecule type" value="Genomic_DNA"/>
</dbReference>
<evidence type="ECO:0000256" key="9">
    <source>
        <dbReference type="ARBA" id="ARBA00048540"/>
    </source>
</evidence>
<evidence type="ECO:0000313" key="13">
    <source>
        <dbReference type="Proteomes" id="UP000199658"/>
    </source>
</evidence>
<keyword evidence="6 10" id="KW-0274">FAD</keyword>
<comment type="cofactor">
    <cofactor evidence="11">
        <name>Mg(2+)</name>
        <dbReference type="ChEBI" id="CHEBI:18420"/>
    </cofactor>
    <cofactor evidence="11">
        <name>Mn(2+)</name>
        <dbReference type="ChEBI" id="CHEBI:29035"/>
    </cofactor>
    <text evidence="11">Magnesium. Can also use manganese.</text>
</comment>
<dbReference type="PANTHER" id="PTHR30040:SF2">
    <property type="entry name" value="FAD:PROTEIN FMN TRANSFERASE"/>
    <property type="match status" value="1"/>
</dbReference>
<gene>
    <name evidence="12" type="ORF">SAMN04488002_1289</name>
</gene>
<comment type="catalytic activity">
    <reaction evidence="9 10">
        <text>L-threonyl-[protein] + FAD = FMN-L-threonyl-[protein] + AMP + H(+)</text>
        <dbReference type="Rhea" id="RHEA:36847"/>
        <dbReference type="Rhea" id="RHEA-COMP:11060"/>
        <dbReference type="Rhea" id="RHEA-COMP:11061"/>
        <dbReference type="ChEBI" id="CHEBI:15378"/>
        <dbReference type="ChEBI" id="CHEBI:30013"/>
        <dbReference type="ChEBI" id="CHEBI:57692"/>
        <dbReference type="ChEBI" id="CHEBI:74257"/>
        <dbReference type="ChEBI" id="CHEBI:456215"/>
        <dbReference type="EC" id="2.7.1.180"/>
    </reaction>
</comment>
<dbReference type="SUPFAM" id="SSF143631">
    <property type="entry name" value="ApbE-like"/>
    <property type="match status" value="1"/>
</dbReference>
<dbReference type="Gene3D" id="3.10.520.10">
    <property type="entry name" value="ApbE-like domains"/>
    <property type="match status" value="1"/>
</dbReference>
<dbReference type="Proteomes" id="UP000199658">
    <property type="component" value="Unassembled WGS sequence"/>
</dbReference>
<evidence type="ECO:0000256" key="6">
    <source>
        <dbReference type="ARBA" id="ARBA00022827"/>
    </source>
</evidence>
<evidence type="ECO:0000256" key="1">
    <source>
        <dbReference type="ARBA" id="ARBA00011955"/>
    </source>
</evidence>
<dbReference type="GO" id="GO:0046872">
    <property type="term" value="F:metal ion binding"/>
    <property type="evidence" value="ECO:0007669"/>
    <property type="project" value="UniProtKB-UniRule"/>
</dbReference>
<evidence type="ECO:0000256" key="3">
    <source>
        <dbReference type="ARBA" id="ARBA00022630"/>
    </source>
</evidence>
<proteinExistence type="inferred from homology"/>
<evidence type="ECO:0000256" key="11">
    <source>
        <dbReference type="PIRSR" id="PIRSR006268-2"/>
    </source>
</evidence>
<evidence type="ECO:0000313" key="12">
    <source>
        <dbReference type="EMBL" id="SFR40268.1"/>
    </source>
</evidence>
<keyword evidence="3 10" id="KW-0285">Flavoprotein</keyword>
<evidence type="ECO:0000256" key="7">
    <source>
        <dbReference type="ARBA" id="ARBA00022842"/>
    </source>
</evidence>
<organism evidence="12 13">
    <name type="scientific">Litoreibacter janthinus</name>
    <dbReference type="NCBI Taxonomy" id="670154"/>
    <lineage>
        <taxon>Bacteria</taxon>
        <taxon>Pseudomonadati</taxon>
        <taxon>Pseudomonadota</taxon>
        <taxon>Alphaproteobacteria</taxon>
        <taxon>Rhodobacterales</taxon>
        <taxon>Roseobacteraceae</taxon>
        <taxon>Litoreibacter</taxon>
    </lineage>
</organism>
<protein>
    <recommendedName>
        <fullName evidence="2 10">FAD:protein FMN transferase</fullName>
        <ecNumber evidence="1 10">2.7.1.180</ecNumber>
    </recommendedName>
    <alternativeName>
        <fullName evidence="8 10">Flavin transferase</fullName>
    </alternativeName>
</protein>
<feature type="binding site" evidence="11">
    <location>
        <position position="156"/>
    </location>
    <ligand>
        <name>Mg(2+)</name>
        <dbReference type="ChEBI" id="CHEBI:18420"/>
    </ligand>
</feature>
<dbReference type="AlphaFoldDB" id="A0A1I6GDQ8"/>
<dbReference type="OrthoDB" id="9778595at2"/>
<name>A0A1I6GDQ8_9RHOB</name>
<keyword evidence="7 10" id="KW-0460">Magnesium</keyword>
<dbReference type="STRING" id="670154.SAMN04488002_1289"/>
<reference evidence="13" key="1">
    <citation type="submission" date="2016-10" db="EMBL/GenBank/DDBJ databases">
        <authorList>
            <person name="Varghese N."/>
            <person name="Submissions S."/>
        </authorList>
    </citation>
    <scope>NUCLEOTIDE SEQUENCE [LARGE SCALE GENOMIC DNA]</scope>
    <source>
        <strain evidence="13">DSM 26921</strain>
    </source>
</reference>
<dbReference type="EC" id="2.7.1.180" evidence="1 10"/>
<accession>A0A1I6GDQ8</accession>
<evidence type="ECO:0000256" key="8">
    <source>
        <dbReference type="ARBA" id="ARBA00031306"/>
    </source>
</evidence>
<evidence type="ECO:0000256" key="5">
    <source>
        <dbReference type="ARBA" id="ARBA00022723"/>
    </source>
</evidence>
<keyword evidence="12" id="KW-0449">Lipoprotein</keyword>
<keyword evidence="4 10" id="KW-0808">Transferase</keyword>
<dbReference type="Pfam" id="PF02424">
    <property type="entry name" value="ApbE"/>
    <property type="match status" value="1"/>
</dbReference>
<feature type="binding site" evidence="11">
    <location>
        <position position="270"/>
    </location>
    <ligand>
        <name>Mg(2+)</name>
        <dbReference type="ChEBI" id="CHEBI:18420"/>
    </ligand>
</feature>
<dbReference type="PANTHER" id="PTHR30040">
    <property type="entry name" value="THIAMINE BIOSYNTHESIS LIPOPROTEIN APBE"/>
    <property type="match status" value="1"/>
</dbReference>
<dbReference type="InterPro" id="IPR024932">
    <property type="entry name" value="ApbE"/>
</dbReference>
<evidence type="ECO:0000256" key="2">
    <source>
        <dbReference type="ARBA" id="ARBA00016337"/>
    </source>
</evidence>
<evidence type="ECO:0000256" key="4">
    <source>
        <dbReference type="ARBA" id="ARBA00022679"/>
    </source>
</evidence>
<dbReference type="PIRSF" id="PIRSF006268">
    <property type="entry name" value="ApbE"/>
    <property type="match status" value="1"/>
</dbReference>
<sequence length="322" mass="33915">MLKMSIKPEHIALNGPTMGTRWSATFFAATGFDTAPVQAALQSAVDEVDNQMSTWKPDSDLMSVNAAPVGDWIPVPRRLLDVIRSGLEIGRSTEGAFDIGQGDAVGAWGFGPSEANAQGIKAAARRPRAAAFDCLEIDVSRRSLRKLAPVSLDLNGIAKGYGVDCMCDVLSAIGITSSLVAIDGELRATGLQPDGTAWAIAVEAPARNLRAAHSVVSLQDAAIATSGDYRHWVEIQGRRFSHTMHPKGGRPLAAPPASVTVVARTCLLADAWATALMVVGVDAGKALAERHGLDVLFLERGDAGEIVPSSAGRVFEIEQPIS</sequence>